<feature type="region of interest" description="Disordered" evidence="1">
    <location>
        <begin position="1"/>
        <end position="21"/>
    </location>
</feature>
<sequence>MMMFRCGRSKSRRGDGEQDEEELVKKFKEEAAAVDKAYRELLPPMSGLSHPLQGTKPTPKKKLAPIAIFVECDQKEQVLFEEQQLALVSYDSEDED</sequence>
<dbReference type="EMBL" id="QGKY02001925">
    <property type="protein sequence ID" value="KAF2547686.1"/>
    <property type="molecule type" value="Genomic_DNA"/>
</dbReference>
<protein>
    <submittedName>
        <fullName evidence="2">Uncharacterized protein</fullName>
    </submittedName>
</protein>
<name>A0A8S9GT86_BRACR</name>
<dbReference type="AlphaFoldDB" id="A0A8S9GT86"/>
<gene>
    <name evidence="2" type="ORF">F2Q70_00019179</name>
</gene>
<comment type="caution">
    <text evidence="2">The sequence shown here is derived from an EMBL/GenBank/DDBJ whole genome shotgun (WGS) entry which is preliminary data.</text>
</comment>
<accession>A0A8S9GT86</accession>
<reference evidence="2" key="1">
    <citation type="submission" date="2019-12" db="EMBL/GenBank/DDBJ databases">
        <title>Genome sequencing and annotation of Brassica cretica.</title>
        <authorList>
            <person name="Studholme D.J."/>
            <person name="Sarris P.F."/>
        </authorList>
    </citation>
    <scope>NUCLEOTIDE SEQUENCE</scope>
    <source>
        <strain evidence="2">PFS-102/07</strain>
        <tissue evidence="2">Leaf</tissue>
    </source>
</reference>
<evidence type="ECO:0000256" key="1">
    <source>
        <dbReference type="SAM" id="MobiDB-lite"/>
    </source>
</evidence>
<evidence type="ECO:0000313" key="2">
    <source>
        <dbReference type="EMBL" id="KAF2547686.1"/>
    </source>
</evidence>
<proteinExistence type="predicted"/>
<organism evidence="2">
    <name type="scientific">Brassica cretica</name>
    <name type="common">Mustard</name>
    <dbReference type="NCBI Taxonomy" id="69181"/>
    <lineage>
        <taxon>Eukaryota</taxon>
        <taxon>Viridiplantae</taxon>
        <taxon>Streptophyta</taxon>
        <taxon>Embryophyta</taxon>
        <taxon>Tracheophyta</taxon>
        <taxon>Spermatophyta</taxon>
        <taxon>Magnoliopsida</taxon>
        <taxon>eudicotyledons</taxon>
        <taxon>Gunneridae</taxon>
        <taxon>Pentapetalae</taxon>
        <taxon>rosids</taxon>
        <taxon>malvids</taxon>
        <taxon>Brassicales</taxon>
        <taxon>Brassicaceae</taxon>
        <taxon>Brassiceae</taxon>
        <taxon>Brassica</taxon>
    </lineage>
</organism>